<dbReference type="Pfam" id="PF00196">
    <property type="entry name" value="GerE"/>
    <property type="match status" value="1"/>
</dbReference>
<dbReference type="AlphaFoldDB" id="A0A2G1XKU6"/>
<gene>
    <name evidence="7" type="ORF">BLA24_12180</name>
</gene>
<name>A0A2G1XKU6_STRCJ</name>
<dbReference type="PANTHER" id="PTHR44688:SF16">
    <property type="entry name" value="DNA-BINDING TRANSCRIPTIONAL ACTIVATOR DEVR_DOSR"/>
    <property type="match status" value="1"/>
</dbReference>
<dbReference type="Gene3D" id="1.10.10.10">
    <property type="entry name" value="Winged helix-like DNA-binding domain superfamily/Winged helix DNA-binding domain"/>
    <property type="match status" value="1"/>
</dbReference>
<dbReference type="OrthoDB" id="3178131at2"/>
<dbReference type="InterPro" id="IPR027417">
    <property type="entry name" value="P-loop_NTPase"/>
</dbReference>
<evidence type="ECO:0000256" key="1">
    <source>
        <dbReference type="ARBA" id="ARBA00023015"/>
    </source>
</evidence>
<dbReference type="InterPro" id="IPR036388">
    <property type="entry name" value="WH-like_DNA-bd_sf"/>
</dbReference>
<dbReference type="InterPro" id="IPR000792">
    <property type="entry name" value="Tscrpt_reg_LuxR_C"/>
</dbReference>
<dbReference type="GO" id="GO:0006355">
    <property type="term" value="P:regulation of DNA-templated transcription"/>
    <property type="evidence" value="ECO:0007669"/>
    <property type="project" value="InterPro"/>
</dbReference>
<evidence type="ECO:0000256" key="3">
    <source>
        <dbReference type="ARBA" id="ARBA00023163"/>
    </source>
</evidence>
<evidence type="ECO:0000256" key="5">
    <source>
        <dbReference type="SAM" id="MobiDB-lite"/>
    </source>
</evidence>
<dbReference type="InterPro" id="IPR011990">
    <property type="entry name" value="TPR-like_helical_dom_sf"/>
</dbReference>
<dbReference type="PROSITE" id="PS00622">
    <property type="entry name" value="HTH_LUXR_1"/>
    <property type="match status" value="1"/>
</dbReference>
<evidence type="ECO:0000313" key="8">
    <source>
        <dbReference type="Proteomes" id="UP000222531"/>
    </source>
</evidence>
<accession>A0A2G1XKU6</accession>
<keyword evidence="1" id="KW-0805">Transcription regulation</keyword>
<dbReference type="Pfam" id="PF13191">
    <property type="entry name" value="AAA_16"/>
    <property type="match status" value="1"/>
</dbReference>
<dbReference type="Proteomes" id="UP000222531">
    <property type="component" value="Unassembled WGS sequence"/>
</dbReference>
<dbReference type="InterPro" id="IPR016032">
    <property type="entry name" value="Sig_transdc_resp-reg_C-effctor"/>
</dbReference>
<evidence type="ECO:0000256" key="2">
    <source>
        <dbReference type="ARBA" id="ARBA00023125"/>
    </source>
</evidence>
<dbReference type="SUPFAM" id="SSF52540">
    <property type="entry name" value="P-loop containing nucleoside triphosphate hydrolases"/>
    <property type="match status" value="1"/>
</dbReference>
<organism evidence="7 8">
    <name type="scientific">Streptomyces cinnamoneus</name>
    <name type="common">Streptoverticillium cinnamoneum</name>
    <dbReference type="NCBI Taxonomy" id="53446"/>
    <lineage>
        <taxon>Bacteria</taxon>
        <taxon>Bacillati</taxon>
        <taxon>Actinomycetota</taxon>
        <taxon>Actinomycetes</taxon>
        <taxon>Kitasatosporales</taxon>
        <taxon>Streptomycetaceae</taxon>
        <taxon>Streptomyces</taxon>
        <taxon>Streptomyces cinnamoneus group</taxon>
    </lineage>
</organism>
<dbReference type="InterPro" id="IPR041664">
    <property type="entry name" value="AAA_16"/>
</dbReference>
<keyword evidence="3" id="KW-0804">Transcription</keyword>
<dbReference type="PRINTS" id="PR00038">
    <property type="entry name" value="HTHLUXR"/>
</dbReference>
<dbReference type="PROSITE" id="PS50043">
    <property type="entry name" value="HTH_LUXR_2"/>
    <property type="match status" value="1"/>
</dbReference>
<feature type="domain" description="HTH luxR-type" evidence="6">
    <location>
        <begin position="853"/>
        <end position="919"/>
    </location>
</feature>
<keyword evidence="8" id="KW-1185">Reference proteome</keyword>
<keyword evidence="4" id="KW-0175">Coiled coil</keyword>
<dbReference type="CDD" id="cd06170">
    <property type="entry name" value="LuxR_C_like"/>
    <property type="match status" value="1"/>
</dbReference>
<dbReference type="SUPFAM" id="SSF48452">
    <property type="entry name" value="TPR-like"/>
    <property type="match status" value="2"/>
</dbReference>
<dbReference type="GO" id="GO:0003677">
    <property type="term" value="F:DNA binding"/>
    <property type="evidence" value="ECO:0007669"/>
    <property type="project" value="UniProtKB-KW"/>
</dbReference>
<reference evidence="7 8" key="1">
    <citation type="journal article" date="2017" name="Biochemistry">
        <title>Identification of the Biosynthetic Pathway for the Antibiotic Bicyclomycin.</title>
        <authorList>
            <person name="Patteson J."/>
            <person name="Cai W."/>
            <person name="Johnson R.A."/>
            <person name="Santa Maria K."/>
            <person name="Li B."/>
        </authorList>
    </citation>
    <scope>NUCLEOTIDE SEQUENCE [LARGE SCALE GENOMIC DNA]</scope>
    <source>
        <strain evidence="7 8">ATCC 21532</strain>
    </source>
</reference>
<evidence type="ECO:0000256" key="4">
    <source>
        <dbReference type="SAM" id="Coils"/>
    </source>
</evidence>
<dbReference type="PANTHER" id="PTHR44688">
    <property type="entry name" value="DNA-BINDING TRANSCRIPTIONAL ACTIVATOR DEVR_DOSR"/>
    <property type="match status" value="1"/>
</dbReference>
<evidence type="ECO:0000259" key="6">
    <source>
        <dbReference type="PROSITE" id="PS50043"/>
    </source>
</evidence>
<dbReference type="Gene3D" id="1.25.40.10">
    <property type="entry name" value="Tetratricopeptide repeat domain"/>
    <property type="match status" value="1"/>
</dbReference>
<keyword evidence="2" id="KW-0238">DNA-binding</keyword>
<dbReference type="EMBL" id="NHZO01000136">
    <property type="protein sequence ID" value="PHQ51863.1"/>
    <property type="molecule type" value="Genomic_DNA"/>
</dbReference>
<protein>
    <recommendedName>
        <fullName evidence="6">HTH luxR-type domain-containing protein</fullName>
    </recommendedName>
</protein>
<sequence length="925" mass="99518">MIERENESAALAELRTAAAAGNGRVALLNGSVAAGKTELLVRFTDQAAADGALVLDATGTHTERSWPFALARKLFDSSPLPPEARDEAVRWMDEAAAQTSAEARMRVLPALAGTVLRPAADRLVVVAVDDAHLGDPLSLQFLLCLARRARRARVLIVLTASERLSQDQLGLLAELLRQPNCHRLRLKPLSAEGAGRMLTEYADGPADDGLAAALYERTGGNPLLVRALLEDSAAPATGDAGLPHALRPGEAYAGAVAEILHRCGAEVTALARGTAVLGEAAAPELLGRLLGLAPTAVEGGNRDLTLGGLFHDGRFRDATAAAAVLAGTPEQELAGLHHRAATLLRDDGASTYEVARHLVRTTATEPWAVPVLREAAEYALVDGDLRFARHCLALAQEVCPDGPGRVALKLRLASVLWRSKPAALGDHLTTLVPEMLRERLAPDELVVCVGYLVWAKRTDEAAGVLDTLERSATWSSQEERAALTTARQWLALISPAHRGTPHGTPPEVYAPAEPLGGAADIAHEHAVRAMTAALSHDTPDGAVAEATRVLQRYRLGDGYVMPLVFALWALTYAGKPDLALPWCERLLAECKDRYGPTWQALLTAVRGEIALRQGDLVKAERHASAALSLLPRRDWGGFVALPLSTLILAYTGMGRYDDAMELLNHTGPESELDTLPGLHFRRARGRWYLATGRFQAALGDFLTCGELMDAWGVDVPELAPWRVDASDAWLALGDRKKAVEMAEAQLLRAPDRERGNVLRALGCAETGRDRLERLEEAVQALENGGSRLQLAEVLGELGRGYQAVGDVNRARTLAHKAWHMARFCGAEPLCQGLMPGHAEPEGAPEEPEQEASTPRGTEALSEAEGRVAVLAAHGHTNREIAAMLYVTVSTVEQHLTRIYRKLRVQRRRDLPTTLSSRVGGLRVDL</sequence>
<dbReference type="SMART" id="SM00421">
    <property type="entry name" value="HTH_LUXR"/>
    <property type="match status" value="1"/>
</dbReference>
<feature type="coiled-coil region" evidence="4">
    <location>
        <begin position="764"/>
        <end position="791"/>
    </location>
</feature>
<proteinExistence type="predicted"/>
<evidence type="ECO:0000313" key="7">
    <source>
        <dbReference type="EMBL" id="PHQ51863.1"/>
    </source>
</evidence>
<feature type="region of interest" description="Disordered" evidence="5">
    <location>
        <begin position="834"/>
        <end position="861"/>
    </location>
</feature>
<comment type="caution">
    <text evidence="7">The sequence shown here is derived from an EMBL/GenBank/DDBJ whole genome shotgun (WGS) entry which is preliminary data.</text>
</comment>
<dbReference type="SUPFAM" id="SSF46894">
    <property type="entry name" value="C-terminal effector domain of the bipartite response regulators"/>
    <property type="match status" value="1"/>
</dbReference>